<keyword evidence="8" id="KW-0106">Calcium</keyword>
<evidence type="ECO:0000256" key="9">
    <source>
        <dbReference type="ARBA" id="ARBA00022963"/>
    </source>
</evidence>
<dbReference type="AlphaFoldDB" id="A0A9N8DH37"/>
<dbReference type="EC" id="3.1.1.116" evidence="14"/>
<evidence type="ECO:0000256" key="3">
    <source>
        <dbReference type="ARBA" id="ARBA00022475"/>
    </source>
</evidence>
<dbReference type="OrthoDB" id="438440at2759"/>
<evidence type="ECO:0000256" key="14">
    <source>
        <dbReference type="ARBA" id="ARBA00026104"/>
    </source>
</evidence>
<dbReference type="PANTHER" id="PTHR45792:SF8">
    <property type="entry name" value="DIACYLGLYCEROL LIPASE-ALPHA"/>
    <property type="match status" value="1"/>
</dbReference>
<evidence type="ECO:0000256" key="15">
    <source>
        <dbReference type="SAM" id="MobiDB-lite"/>
    </source>
</evidence>
<feature type="compositionally biased region" description="Acidic residues" evidence="15">
    <location>
        <begin position="80"/>
        <end position="95"/>
    </location>
</feature>
<comment type="catalytic activity">
    <reaction evidence="13">
        <text>a 1,2-diacyl-sn-glycerol + H2O = a 2-acylglycerol + a fatty acid + H(+)</text>
        <dbReference type="Rhea" id="RHEA:33275"/>
        <dbReference type="ChEBI" id="CHEBI:15377"/>
        <dbReference type="ChEBI" id="CHEBI:15378"/>
        <dbReference type="ChEBI" id="CHEBI:17389"/>
        <dbReference type="ChEBI" id="CHEBI:17815"/>
        <dbReference type="ChEBI" id="CHEBI:28868"/>
        <dbReference type="EC" id="3.1.1.116"/>
    </reaction>
    <physiologicalReaction direction="left-to-right" evidence="13">
        <dbReference type="Rhea" id="RHEA:33276"/>
    </physiologicalReaction>
</comment>
<evidence type="ECO:0000256" key="16">
    <source>
        <dbReference type="SAM" id="SignalP"/>
    </source>
</evidence>
<keyword evidence="9" id="KW-0442">Lipid degradation</keyword>
<keyword evidence="12" id="KW-0472">Membrane</keyword>
<evidence type="ECO:0000256" key="13">
    <source>
        <dbReference type="ARBA" id="ARBA00024531"/>
    </source>
</evidence>
<evidence type="ECO:0000256" key="1">
    <source>
        <dbReference type="ARBA" id="ARBA00001913"/>
    </source>
</evidence>
<feature type="region of interest" description="Disordered" evidence="15">
    <location>
        <begin position="78"/>
        <end position="109"/>
    </location>
</feature>
<keyword evidence="6" id="KW-0479">Metal-binding</keyword>
<evidence type="ECO:0000256" key="7">
    <source>
        <dbReference type="ARBA" id="ARBA00022801"/>
    </source>
</evidence>
<feature type="domain" description="Fungal lipase-type" evidence="17">
    <location>
        <begin position="329"/>
        <end position="415"/>
    </location>
</feature>
<organism evidence="18 19">
    <name type="scientific">Seminavis robusta</name>
    <dbReference type="NCBI Taxonomy" id="568900"/>
    <lineage>
        <taxon>Eukaryota</taxon>
        <taxon>Sar</taxon>
        <taxon>Stramenopiles</taxon>
        <taxon>Ochrophyta</taxon>
        <taxon>Bacillariophyta</taxon>
        <taxon>Bacillariophyceae</taxon>
        <taxon>Bacillariophycidae</taxon>
        <taxon>Naviculales</taxon>
        <taxon>Naviculaceae</taxon>
        <taxon>Seminavis</taxon>
    </lineage>
</organism>
<feature type="signal peptide" evidence="16">
    <location>
        <begin position="1"/>
        <end position="21"/>
    </location>
</feature>
<keyword evidence="19" id="KW-1185">Reference proteome</keyword>
<name>A0A9N8DH37_9STRA</name>
<evidence type="ECO:0000256" key="4">
    <source>
        <dbReference type="ARBA" id="ARBA00022553"/>
    </source>
</evidence>
<dbReference type="GO" id="GO:0016298">
    <property type="term" value="F:lipase activity"/>
    <property type="evidence" value="ECO:0007669"/>
    <property type="project" value="TreeGrafter"/>
</dbReference>
<keyword evidence="11" id="KW-0443">Lipid metabolism</keyword>
<evidence type="ECO:0000256" key="10">
    <source>
        <dbReference type="ARBA" id="ARBA00022989"/>
    </source>
</evidence>
<comment type="caution">
    <text evidence="18">The sequence shown here is derived from an EMBL/GenBank/DDBJ whole genome shotgun (WGS) entry which is preliminary data.</text>
</comment>
<dbReference type="Proteomes" id="UP001153069">
    <property type="component" value="Unassembled WGS sequence"/>
</dbReference>
<dbReference type="GO" id="GO:0016042">
    <property type="term" value="P:lipid catabolic process"/>
    <property type="evidence" value="ECO:0007669"/>
    <property type="project" value="UniProtKB-KW"/>
</dbReference>
<keyword evidence="7" id="KW-0378">Hydrolase</keyword>
<evidence type="ECO:0000259" key="17">
    <source>
        <dbReference type="Pfam" id="PF01764"/>
    </source>
</evidence>
<dbReference type="InterPro" id="IPR002921">
    <property type="entry name" value="Fungal_lipase-type"/>
</dbReference>
<gene>
    <name evidence="18" type="ORF">SEMRO_139_G065290.1</name>
</gene>
<evidence type="ECO:0000313" key="19">
    <source>
        <dbReference type="Proteomes" id="UP001153069"/>
    </source>
</evidence>
<reference evidence="18" key="1">
    <citation type="submission" date="2020-06" db="EMBL/GenBank/DDBJ databases">
        <authorList>
            <consortium name="Plant Systems Biology data submission"/>
        </authorList>
    </citation>
    <scope>NUCLEOTIDE SEQUENCE</scope>
    <source>
        <strain evidence="18">D6</strain>
    </source>
</reference>
<dbReference type="InterPro" id="IPR052214">
    <property type="entry name" value="DAG_Lipase-Related"/>
</dbReference>
<comment type="subcellular location">
    <subcellularLocation>
        <location evidence="2">Cell membrane</location>
        <topology evidence="2">Multi-pass membrane protein</topology>
    </subcellularLocation>
</comment>
<sequence length="416" mass="46312">MISFRSFLLLLLAGQCIFSDGLPWGSLLQTTYSSQRYQRSSKPLFLARFGAQASLVWNGTTILDHNVTGGAFVADKGNDSDFEDTNDDSDFEDANCSDGGECSSDNESVDETTAISTQKKKVLPAAPPHCNDDDDNTEWSFLSRVFFTTKNSKLANTLTEQIQAFKERNSVNSTFDFVGAFADRILSKETATAVKTIRTILTNMEDHGVVDVFSKYSSQDVAAALYCLYRLQRATKRYETLLDLQEPDRHPEDLLHVLEDLSHYVVYANAAYGWKMDLAFKRKLHLGDEQALMKKTGIQQEDILKLSLKSKAHVPAYFLVRDRRQKALVLGVRGTWSAADVLTDLCCTAEEYKGPSDDGSRGDDGESTRQQYRAHHGMLEAAMAVAIDMEDMIEEELRANPDYSLVLVGHSMGAGV</sequence>
<keyword evidence="16" id="KW-0732">Signal</keyword>
<dbReference type="Pfam" id="PF01764">
    <property type="entry name" value="Lipase_3"/>
    <property type="match status" value="1"/>
</dbReference>
<keyword evidence="5" id="KW-0812">Transmembrane</keyword>
<dbReference type="GO" id="GO:0005886">
    <property type="term" value="C:plasma membrane"/>
    <property type="evidence" value="ECO:0007669"/>
    <property type="project" value="UniProtKB-SubCell"/>
</dbReference>
<keyword evidence="10" id="KW-1133">Transmembrane helix</keyword>
<comment type="cofactor">
    <cofactor evidence="1">
        <name>Ca(2+)</name>
        <dbReference type="ChEBI" id="CHEBI:29108"/>
    </cofactor>
</comment>
<dbReference type="SUPFAM" id="SSF53474">
    <property type="entry name" value="alpha/beta-Hydrolases"/>
    <property type="match status" value="1"/>
</dbReference>
<evidence type="ECO:0000256" key="11">
    <source>
        <dbReference type="ARBA" id="ARBA00023098"/>
    </source>
</evidence>
<protein>
    <recommendedName>
        <fullName evidence="14">sn-1-specific diacylglycerol lipase</fullName>
        <ecNumber evidence="14">3.1.1.116</ecNumber>
    </recommendedName>
</protein>
<dbReference type="PANTHER" id="PTHR45792">
    <property type="entry name" value="DIACYLGLYCEROL LIPASE HOMOLOG-RELATED"/>
    <property type="match status" value="1"/>
</dbReference>
<accession>A0A9N8DH37</accession>
<dbReference type="Gene3D" id="3.40.50.1820">
    <property type="entry name" value="alpha/beta hydrolase"/>
    <property type="match status" value="1"/>
</dbReference>
<dbReference type="EMBL" id="CAICTM010000138">
    <property type="protein sequence ID" value="CAB9502554.1"/>
    <property type="molecule type" value="Genomic_DNA"/>
</dbReference>
<evidence type="ECO:0000256" key="2">
    <source>
        <dbReference type="ARBA" id="ARBA00004651"/>
    </source>
</evidence>
<dbReference type="CDD" id="cd00519">
    <property type="entry name" value="Lipase_3"/>
    <property type="match status" value="1"/>
</dbReference>
<dbReference type="InterPro" id="IPR029058">
    <property type="entry name" value="AB_hydrolase_fold"/>
</dbReference>
<evidence type="ECO:0000256" key="6">
    <source>
        <dbReference type="ARBA" id="ARBA00022723"/>
    </source>
</evidence>
<evidence type="ECO:0000256" key="8">
    <source>
        <dbReference type="ARBA" id="ARBA00022837"/>
    </source>
</evidence>
<keyword evidence="3" id="KW-1003">Cell membrane</keyword>
<evidence type="ECO:0000313" key="18">
    <source>
        <dbReference type="EMBL" id="CAB9502554.1"/>
    </source>
</evidence>
<keyword evidence="4" id="KW-0597">Phosphoprotein</keyword>
<feature type="chain" id="PRO_5040157386" description="sn-1-specific diacylglycerol lipase" evidence="16">
    <location>
        <begin position="22"/>
        <end position="416"/>
    </location>
</feature>
<proteinExistence type="predicted"/>
<evidence type="ECO:0000256" key="12">
    <source>
        <dbReference type="ARBA" id="ARBA00023136"/>
    </source>
</evidence>
<dbReference type="GO" id="GO:0046872">
    <property type="term" value="F:metal ion binding"/>
    <property type="evidence" value="ECO:0007669"/>
    <property type="project" value="UniProtKB-KW"/>
</dbReference>
<feature type="non-terminal residue" evidence="18">
    <location>
        <position position="416"/>
    </location>
</feature>
<evidence type="ECO:0000256" key="5">
    <source>
        <dbReference type="ARBA" id="ARBA00022692"/>
    </source>
</evidence>